<keyword evidence="3" id="KW-1185">Reference proteome</keyword>
<proteinExistence type="predicted"/>
<name>A0A3M6R056_9BURK</name>
<protein>
    <submittedName>
        <fullName evidence="2">Uncharacterized protein</fullName>
    </submittedName>
</protein>
<evidence type="ECO:0000313" key="3">
    <source>
        <dbReference type="Proteomes" id="UP000278006"/>
    </source>
</evidence>
<evidence type="ECO:0000256" key="1">
    <source>
        <dbReference type="SAM" id="MobiDB-lite"/>
    </source>
</evidence>
<gene>
    <name evidence="2" type="ORF">D8I35_05560</name>
</gene>
<dbReference type="Proteomes" id="UP000278006">
    <property type="component" value="Unassembled WGS sequence"/>
</dbReference>
<sequence>MSLYYKSKASIAVTHLPTGISEHADGYRSQHANRDACLVRIKSKLALSATHPLPMRASYELPSNEQCPDDLTQHRRYAK</sequence>
<dbReference type="SUPFAM" id="SSF75620">
    <property type="entry name" value="Release factor"/>
    <property type="match status" value="1"/>
</dbReference>
<feature type="region of interest" description="Disordered" evidence="1">
    <location>
        <begin position="57"/>
        <end position="79"/>
    </location>
</feature>
<reference evidence="2 3" key="1">
    <citation type="submission" date="2018-10" db="EMBL/GenBank/DDBJ databases">
        <title>Draft genome of Cortibacter populi DSM10536.</title>
        <authorList>
            <person name="Bernier A.-M."/>
            <person name="Bernard K."/>
        </authorList>
    </citation>
    <scope>NUCLEOTIDE SEQUENCE [LARGE SCALE GENOMIC DNA]</scope>
    <source>
        <strain evidence="2 3">DSM 105136</strain>
    </source>
</reference>
<organism evidence="2 3">
    <name type="scientific">Corticibacter populi</name>
    <dbReference type="NCBI Taxonomy" id="1550736"/>
    <lineage>
        <taxon>Bacteria</taxon>
        <taxon>Pseudomonadati</taxon>
        <taxon>Pseudomonadota</taxon>
        <taxon>Betaproteobacteria</taxon>
        <taxon>Burkholderiales</taxon>
        <taxon>Comamonadaceae</taxon>
        <taxon>Corticibacter</taxon>
    </lineage>
</organism>
<dbReference type="OrthoDB" id="9815709at2"/>
<comment type="caution">
    <text evidence="2">The sequence shown here is derived from an EMBL/GenBank/DDBJ whole genome shotgun (WGS) entry which is preliminary data.</text>
</comment>
<dbReference type="Gene3D" id="3.30.160.20">
    <property type="match status" value="1"/>
</dbReference>
<accession>A0A3M6R056</accession>
<dbReference type="InterPro" id="IPR045853">
    <property type="entry name" value="Pep_chain_release_fac_I_sf"/>
</dbReference>
<dbReference type="AlphaFoldDB" id="A0A3M6R056"/>
<dbReference type="EMBL" id="RDQO01000001">
    <property type="protein sequence ID" value="RMX08543.1"/>
    <property type="molecule type" value="Genomic_DNA"/>
</dbReference>
<evidence type="ECO:0000313" key="2">
    <source>
        <dbReference type="EMBL" id="RMX08543.1"/>
    </source>
</evidence>